<feature type="domain" description="Aminotransferase class I/classII large" evidence="12">
    <location>
        <begin position="44"/>
        <end position="415"/>
    </location>
</feature>
<dbReference type="GO" id="GO:0004400">
    <property type="term" value="F:histidinol-phosphate transaminase activity"/>
    <property type="evidence" value="ECO:0007669"/>
    <property type="project" value="UniProtKB-EC"/>
</dbReference>
<dbReference type="GO" id="GO:0000105">
    <property type="term" value="P:L-histidine biosynthetic process"/>
    <property type="evidence" value="ECO:0007669"/>
    <property type="project" value="UniProtKB-KW"/>
</dbReference>
<dbReference type="EC" id="2.6.1.9" evidence="4"/>
<evidence type="ECO:0000259" key="12">
    <source>
        <dbReference type="Pfam" id="PF00155"/>
    </source>
</evidence>
<dbReference type="Gene3D" id="3.90.1150.10">
    <property type="entry name" value="Aspartate Aminotransferase, domain 1"/>
    <property type="match status" value="1"/>
</dbReference>
<keyword evidence="5 13" id="KW-0032">Aminotransferase</keyword>
<dbReference type="PROSITE" id="PS00599">
    <property type="entry name" value="AA_TRANSFER_CLASS_2"/>
    <property type="match status" value="1"/>
</dbReference>
<evidence type="ECO:0000256" key="7">
    <source>
        <dbReference type="ARBA" id="ARBA00022679"/>
    </source>
</evidence>
<evidence type="ECO:0000256" key="1">
    <source>
        <dbReference type="ARBA" id="ARBA00001933"/>
    </source>
</evidence>
<keyword evidence="8" id="KW-0663">Pyridoxal phosphate</keyword>
<dbReference type="GO" id="GO:0030170">
    <property type="term" value="F:pyridoxal phosphate binding"/>
    <property type="evidence" value="ECO:0007669"/>
    <property type="project" value="InterPro"/>
</dbReference>
<keyword evidence="7 13" id="KW-0808">Transferase</keyword>
<comment type="catalytic activity">
    <reaction evidence="11">
        <text>L-histidinol phosphate + 2-oxoglutarate = 3-(imidazol-4-yl)-2-oxopropyl phosphate + L-glutamate</text>
        <dbReference type="Rhea" id="RHEA:23744"/>
        <dbReference type="ChEBI" id="CHEBI:16810"/>
        <dbReference type="ChEBI" id="CHEBI:29985"/>
        <dbReference type="ChEBI" id="CHEBI:57766"/>
        <dbReference type="ChEBI" id="CHEBI:57980"/>
        <dbReference type="EC" id="2.6.1.9"/>
    </reaction>
</comment>
<protein>
    <recommendedName>
        <fullName evidence="4">histidinol-phosphate transaminase</fullName>
        <ecNumber evidence="4">2.6.1.9</ecNumber>
    </recommendedName>
    <alternativeName>
        <fullName evidence="10">Imidazole acetol-phosphate transaminase</fullName>
    </alternativeName>
</protein>
<evidence type="ECO:0000256" key="5">
    <source>
        <dbReference type="ARBA" id="ARBA00022576"/>
    </source>
</evidence>
<evidence type="ECO:0000256" key="3">
    <source>
        <dbReference type="ARBA" id="ARBA00008392"/>
    </source>
</evidence>
<evidence type="ECO:0000256" key="2">
    <source>
        <dbReference type="ARBA" id="ARBA00005011"/>
    </source>
</evidence>
<organism evidence="13 14">
    <name type="scientific">Obba rivulosa</name>
    <dbReference type="NCBI Taxonomy" id="1052685"/>
    <lineage>
        <taxon>Eukaryota</taxon>
        <taxon>Fungi</taxon>
        <taxon>Dikarya</taxon>
        <taxon>Basidiomycota</taxon>
        <taxon>Agaricomycotina</taxon>
        <taxon>Agaricomycetes</taxon>
        <taxon>Polyporales</taxon>
        <taxon>Gelatoporiaceae</taxon>
        <taxon>Obba</taxon>
    </lineage>
</organism>
<dbReference type="InterPro" id="IPR015424">
    <property type="entry name" value="PyrdxlP-dep_Trfase"/>
</dbReference>
<evidence type="ECO:0000256" key="10">
    <source>
        <dbReference type="ARBA" id="ARBA00030262"/>
    </source>
</evidence>
<comment type="pathway">
    <text evidence="2">Amino-acid biosynthesis; L-histidine biosynthesis; L-histidine from 5-phospho-alpha-D-ribose 1-diphosphate: step 7/9.</text>
</comment>
<dbReference type="NCBIfam" id="TIGR01141">
    <property type="entry name" value="hisC"/>
    <property type="match status" value="1"/>
</dbReference>
<dbReference type="InterPro" id="IPR001917">
    <property type="entry name" value="Aminotrans_II_pyridoxalP_BS"/>
</dbReference>
<sequence length="422" mass="45259">MPILGLPSSLYPTSPAHFDIEKVIRPNILALHPYRCARDDYSEGILLDANENALGHSIPSSSAQKATRHEPELAPELQSTLALDLHRYPSPTHDPIKSRLAELRGLPGPEYVFLGVGSDEVIDLLMRVCVAPEREKILTTPPTYGMYAVCAQVNDVGIVKIPLELSGDKGEGGEQGRFSVRVDEVKKAVDADPSIKLIFLCSPGNPTGTLITLSTVRSLLEYENFKGIVVVDEAYIDFADPDASAVSLVKEYANLCVMQTLSKSFGLAAIRLGIALAHPALIQILMNTKAPYNISTPTASLALSALSPSAVDAMREKVSTLVASRGALLQRLAEFASLGLGAAIGGNAANFVMVPVLEKSGSGKPDNTRAQKIYKTLAEEEGVVVRYRGGEPGCAGCLRITIGTEEENEVLLNRLGELLKKF</sequence>
<dbReference type="PANTHER" id="PTHR42885">
    <property type="entry name" value="HISTIDINOL-PHOSPHATE AMINOTRANSFERASE-RELATED"/>
    <property type="match status" value="1"/>
</dbReference>
<dbReference type="EMBL" id="KV722349">
    <property type="protein sequence ID" value="OCH93934.1"/>
    <property type="molecule type" value="Genomic_DNA"/>
</dbReference>
<dbReference type="HAMAP" id="MF_01023">
    <property type="entry name" value="HisC_aminotrans_2"/>
    <property type="match status" value="1"/>
</dbReference>
<accession>A0A8E2DQG0</accession>
<keyword evidence="14" id="KW-1185">Reference proteome</keyword>
<dbReference type="InterPro" id="IPR004839">
    <property type="entry name" value="Aminotransferase_I/II_large"/>
</dbReference>
<dbReference type="AlphaFoldDB" id="A0A8E2DQG0"/>
<evidence type="ECO:0000256" key="6">
    <source>
        <dbReference type="ARBA" id="ARBA00022605"/>
    </source>
</evidence>
<dbReference type="PANTHER" id="PTHR42885:SF2">
    <property type="entry name" value="HISTIDINOL-PHOSPHATE AMINOTRANSFERASE"/>
    <property type="match status" value="1"/>
</dbReference>
<evidence type="ECO:0000256" key="11">
    <source>
        <dbReference type="ARBA" id="ARBA00047481"/>
    </source>
</evidence>
<dbReference type="InterPro" id="IPR015421">
    <property type="entry name" value="PyrdxlP-dep_Trfase_major"/>
</dbReference>
<keyword evidence="6" id="KW-0028">Amino-acid biosynthesis</keyword>
<dbReference type="Proteomes" id="UP000250043">
    <property type="component" value="Unassembled WGS sequence"/>
</dbReference>
<proteinExistence type="inferred from homology"/>
<comment type="similarity">
    <text evidence="3">Belongs to the class-II pyridoxal-phosphate-dependent aminotransferase family.</text>
</comment>
<dbReference type="CDD" id="cd00609">
    <property type="entry name" value="AAT_like"/>
    <property type="match status" value="1"/>
</dbReference>
<evidence type="ECO:0000313" key="13">
    <source>
        <dbReference type="EMBL" id="OCH93934.1"/>
    </source>
</evidence>
<dbReference type="SUPFAM" id="SSF53383">
    <property type="entry name" value="PLP-dependent transferases"/>
    <property type="match status" value="1"/>
</dbReference>
<reference evidence="13 14" key="1">
    <citation type="submission" date="2016-07" db="EMBL/GenBank/DDBJ databases">
        <title>Draft genome of the white-rot fungus Obba rivulosa 3A-2.</title>
        <authorList>
            <consortium name="DOE Joint Genome Institute"/>
            <person name="Miettinen O."/>
            <person name="Riley R."/>
            <person name="Acob R."/>
            <person name="Barry K."/>
            <person name="Cullen D."/>
            <person name="De Vries R."/>
            <person name="Hainaut M."/>
            <person name="Hatakka A."/>
            <person name="Henrissat B."/>
            <person name="Hilden K."/>
            <person name="Kuo R."/>
            <person name="Labutti K."/>
            <person name="Lipzen A."/>
            <person name="Makela M.R."/>
            <person name="Sandor L."/>
            <person name="Spatafora J.W."/>
            <person name="Grigoriev I.V."/>
            <person name="Hibbett D.S."/>
        </authorList>
    </citation>
    <scope>NUCLEOTIDE SEQUENCE [LARGE SCALE GENOMIC DNA]</scope>
    <source>
        <strain evidence="13 14">3A-2</strain>
    </source>
</reference>
<dbReference type="InterPro" id="IPR005861">
    <property type="entry name" value="HisP_aminotrans"/>
</dbReference>
<dbReference type="OrthoDB" id="2015537at2759"/>
<keyword evidence="9" id="KW-0368">Histidine biosynthesis</keyword>
<evidence type="ECO:0000256" key="8">
    <source>
        <dbReference type="ARBA" id="ARBA00022898"/>
    </source>
</evidence>
<gene>
    <name evidence="13" type="ORF">OBBRIDRAFT_770692</name>
</gene>
<comment type="cofactor">
    <cofactor evidence="1">
        <name>pyridoxal 5'-phosphate</name>
        <dbReference type="ChEBI" id="CHEBI:597326"/>
    </cofactor>
</comment>
<evidence type="ECO:0000313" key="14">
    <source>
        <dbReference type="Proteomes" id="UP000250043"/>
    </source>
</evidence>
<dbReference type="InterPro" id="IPR015422">
    <property type="entry name" value="PyrdxlP-dep_Trfase_small"/>
</dbReference>
<name>A0A8E2DQG0_9APHY</name>
<evidence type="ECO:0000256" key="4">
    <source>
        <dbReference type="ARBA" id="ARBA00012748"/>
    </source>
</evidence>
<evidence type="ECO:0000256" key="9">
    <source>
        <dbReference type="ARBA" id="ARBA00023102"/>
    </source>
</evidence>
<dbReference type="Pfam" id="PF00155">
    <property type="entry name" value="Aminotran_1_2"/>
    <property type="match status" value="1"/>
</dbReference>
<dbReference type="Gene3D" id="3.40.640.10">
    <property type="entry name" value="Type I PLP-dependent aspartate aminotransferase-like (Major domain)"/>
    <property type="match status" value="1"/>
</dbReference>